<dbReference type="NCBIfam" id="NF002204">
    <property type="entry name" value="PRK01077.1"/>
    <property type="match status" value="1"/>
</dbReference>
<keyword evidence="6 7" id="KW-0315">Glutamine amidotransferase</keyword>
<dbReference type="NCBIfam" id="TIGR00379">
    <property type="entry name" value="cobB"/>
    <property type="match status" value="1"/>
</dbReference>
<evidence type="ECO:0000256" key="2">
    <source>
        <dbReference type="ARBA" id="ARBA00022598"/>
    </source>
</evidence>
<dbReference type="HAMAP" id="MF_00027">
    <property type="entry name" value="CobB_CbiA"/>
    <property type="match status" value="1"/>
</dbReference>
<accession>A0ABT1E8L6</accession>
<dbReference type="InterPro" id="IPR029062">
    <property type="entry name" value="Class_I_gatase-like"/>
</dbReference>
<name>A0ABT1E8L6_9FIRM</name>
<dbReference type="PROSITE" id="PS51274">
    <property type="entry name" value="GATASE_COBBQ"/>
    <property type="match status" value="1"/>
</dbReference>
<evidence type="ECO:0000259" key="9">
    <source>
        <dbReference type="Pfam" id="PF07685"/>
    </source>
</evidence>
<dbReference type="Pfam" id="PF07685">
    <property type="entry name" value="GATase_3"/>
    <property type="match status" value="1"/>
</dbReference>
<dbReference type="Gene3D" id="3.40.50.880">
    <property type="match status" value="1"/>
</dbReference>
<dbReference type="InterPro" id="IPR002586">
    <property type="entry name" value="CobQ/CobB/MinD/ParA_Nub-bd_dom"/>
</dbReference>
<protein>
    <recommendedName>
        <fullName evidence="7">Cobyrinate a,c-diamide synthase</fullName>
        <ecNumber evidence="7">6.3.5.11</ecNumber>
    </recommendedName>
    <alternativeName>
        <fullName evidence="7">Cobyrinic acid a,c-diamide synthetase</fullName>
    </alternativeName>
</protein>
<keyword evidence="4 7" id="KW-0067">ATP-binding</keyword>
<feature type="active site" description="Nucleophile" evidence="7">
    <location>
        <position position="332"/>
    </location>
</feature>
<evidence type="ECO:0000256" key="3">
    <source>
        <dbReference type="ARBA" id="ARBA00022741"/>
    </source>
</evidence>
<evidence type="ECO:0000313" key="11">
    <source>
        <dbReference type="Proteomes" id="UP001523566"/>
    </source>
</evidence>
<dbReference type="InterPro" id="IPR004484">
    <property type="entry name" value="CbiA/CobB_synth"/>
</dbReference>
<evidence type="ECO:0000313" key="10">
    <source>
        <dbReference type="EMBL" id="MCP1102170.1"/>
    </source>
</evidence>
<keyword evidence="11" id="KW-1185">Reference proteome</keyword>
<dbReference type="SUPFAM" id="SSF52317">
    <property type="entry name" value="Class I glutamine amidotransferase-like"/>
    <property type="match status" value="1"/>
</dbReference>
<comment type="caution">
    <text evidence="10">The sequence shown here is derived from an EMBL/GenBank/DDBJ whole genome shotgun (WGS) entry which is preliminary data.</text>
</comment>
<gene>
    <name evidence="7" type="primary">cbiA</name>
    <name evidence="10" type="ORF">NK125_07030</name>
</gene>
<comment type="catalytic activity">
    <reaction evidence="7">
        <text>cob(II)yrinate + 2 L-glutamine + 2 ATP + 2 H2O = cob(II)yrinate a,c diamide + 2 L-glutamate + 2 ADP + 2 phosphate + 2 H(+)</text>
        <dbReference type="Rhea" id="RHEA:26289"/>
        <dbReference type="ChEBI" id="CHEBI:15377"/>
        <dbReference type="ChEBI" id="CHEBI:15378"/>
        <dbReference type="ChEBI" id="CHEBI:29985"/>
        <dbReference type="ChEBI" id="CHEBI:30616"/>
        <dbReference type="ChEBI" id="CHEBI:43474"/>
        <dbReference type="ChEBI" id="CHEBI:58359"/>
        <dbReference type="ChEBI" id="CHEBI:58537"/>
        <dbReference type="ChEBI" id="CHEBI:58894"/>
        <dbReference type="ChEBI" id="CHEBI:456216"/>
        <dbReference type="EC" id="6.3.5.11"/>
    </reaction>
</comment>
<feature type="domain" description="CobQ/CobB/MinD/ParA nucleotide binding" evidence="8">
    <location>
        <begin position="6"/>
        <end position="191"/>
    </location>
</feature>
<evidence type="ECO:0000256" key="6">
    <source>
        <dbReference type="ARBA" id="ARBA00022962"/>
    </source>
</evidence>
<keyword evidence="2 7" id="KW-0436">Ligase</keyword>
<comment type="miscellaneous">
    <text evidence="7">The a and c carboxylates of cobyrinate are activated for nucleophilic attack via formation of a phosphorylated intermediate by ATP. CbiA catalyzes first the amidation of the c-carboxylate, and then that of the a-carboxylate.</text>
</comment>
<dbReference type="Pfam" id="PF01656">
    <property type="entry name" value="CbiA"/>
    <property type="match status" value="1"/>
</dbReference>
<comment type="cofactor">
    <cofactor evidence="1 7">
        <name>Mg(2+)</name>
        <dbReference type="ChEBI" id="CHEBI:18420"/>
    </cofactor>
</comment>
<keyword evidence="5 7" id="KW-0460">Magnesium</keyword>
<dbReference type="Proteomes" id="UP001523566">
    <property type="component" value="Unassembled WGS sequence"/>
</dbReference>
<dbReference type="SUPFAM" id="SSF52540">
    <property type="entry name" value="P-loop containing nucleoside triphosphate hydrolases"/>
    <property type="match status" value="1"/>
</dbReference>
<feature type="site" description="Increases nucleophilicity of active site Cys" evidence="7">
    <location>
        <position position="432"/>
    </location>
</feature>
<dbReference type="CDD" id="cd05388">
    <property type="entry name" value="CobB_N"/>
    <property type="match status" value="1"/>
</dbReference>
<organism evidence="10 11">
    <name type="scientific">Aequitasia blattaphilus</name>
    <dbReference type="NCBI Taxonomy" id="2949332"/>
    <lineage>
        <taxon>Bacteria</taxon>
        <taxon>Bacillati</taxon>
        <taxon>Bacillota</taxon>
        <taxon>Clostridia</taxon>
        <taxon>Lachnospirales</taxon>
        <taxon>Lachnospiraceae</taxon>
        <taxon>Aequitasia</taxon>
    </lineage>
</organism>
<evidence type="ECO:0000259" key="8">
    <source>
        <dbReference type="Pfam" id="PF01656"/>
    </source>
</evidence>
<dbReference type="PANTHER" id="PTHR43873:SF1">
    <property type="entry name" value="COBYRINATE A,C-DIAMIDE SYNTHASE"/>
    <property type="match status" value="1"/>
</dbReference>
<evidence type="ECO:0000256" key="1">
    <source>
        <dbReference type="ARBA" id="ARBA00001946"/>
    </source>
</evidence>
<comment type="domain">
    <text evidence="7">Comprises of two domains. The C-terminal domain contains the binding site for glutamine and catalyzes the hydrolysis of this substrate to glutamate and ammonia. The N-terminal domain is anticipated to bind ATP and cobyrinate and catalyzes the ultimate synthesis of the diamide product. The ammonia produced via the glutaminase domain is probably translocated to the adjacent domain via a molecular tunnel, where it reacts with an activated intermediate.</text>
</comment>
<dbReference type="InterPro" id="IPR011698">
    <property type="entry name" value="GATase_3"/>
</dbReference>
<evidence type="ECO:0000256" key="7">
    <source>
        <dbReference type="HAMAP-Rule" id="MF_00027"/>
    </source>
</evidence>
<feature type="domain" description="CobB/CobQ-like glutamine amidotransferase" evidence="9">
    <location>
        <begin position="249"/>
        <end position="435"/>
    </location>
</feature>
<keyword evidence="3 7" id="KW-0547">Nucleotide-binding</keyword>
<dbReference type="Gene3D" id="3.40.50.300">
    <property type="entry name" value="P-loop containing nucleotide triphosphate hydrolases"/>
    <property type="match status" value="1"/>
</dbReference>
<dbReference type="InterPro" id="IPR027417">
    <property type="entry name" value="P-loop_NTPase"/>
</dbReference>
<reference evidence="10 11" key="1">
    <citation type="journal article" date="2022" name="Genome Biol. Evol.">
        <title>Host diet, physiology and behaviors set the stage for Lachnospiraceae cladogenesis.</title>
        <authorList>
            <person name="Vera-Ponce De Leon A."/>
            <person name="Schneider M."/>
            <person name="Jahnes B.C."/>
            <person name="Sadowski V."/>
            <person name="Camuy-Velez L.A."/>
            <person name="Duan J."/>
            <person name="Sabree Z.L."/>
        </authorList>
    </citation>
    <scope>NUCLEOTIDE SEQUENCE [LARGE SCALE GENOMIC DNA]</scope>
    <source>
        <strain evidence="10 11">PAL113</strain>
    </source>
</reference>
<proteinExistence type="inferred from homology"/>
<dbReference type="EMBL" id="JAMZFW010000008">
    <property type="protein sequence ID" value="MCP1102170.1"/>
    <property type="molecule type" value="Genomic_DNA"/>
</dbReference>
<sequence>MGEGRIVITAPGSGSGKTVITCGILQLLKDAGYKVAAGKCGPDYIDPMFHREVIGTVSRNFDAFFSPPAKLYASFLRHSSEVDITVIEGVMGYYDGMTIDGTKGSTYEVAKNLGGTPVVMVLPCKGMACSSLALLKGFLDFRQDSNIQGIILNRVSKSLYPRLKEMIEENSGISVVGYVPEDSVFQVESRHLGLVTPDQRQDMTEQMKKIGEILKETIDIKALLEIAYGAPKLKGVKKKEKEKSSNTIRIAVARDEAFNFYYPENLELLESMGAELVEFSPLSDQSLPHSIGGLILGGGYPEEYGKELSGNWKLRKEILEKIQEGLPCLGECGGFLYLHQELEGSDGEIYPMVGVIPGRAFRTNALGHFGYIHVIGEKENPYLPMGEQIKGHEFHYWDTTENGSTCLAKKPNSNRSWSCVWSERGVFAGFPHLYYPSNKKMIERYLEKGKAYYEN</sequence>
<comment type="function">
    <text evidence="7">Catalyzes the ATP-dependent amidation of the two carboxylate groups at positions a and c of cobyrinate, using either L-glutamine or ammonia as the nitrogen source.</text>
</comment>
<dbReference type="PANTHER" id="PTHR43873">
    <property type="entry name" value="COBYRINATE A,C-DIAMIDE SYNTHASE"/>
    <property type="match status" value="1"/>
</dbReference>
<evidence type="ECO:0000256" key="5">
    <source>
        <dbReference type="ARBA" id="ARBA00022842"/>
    </source>
</evidence>
<dbReference type="EC" id="6.3.5.11" evidence="7"/>
<keyword evidence="7" id="KW-0169">Cobalamin biosynthesis</keyword>
<dbReference type="RefSeq" id="WP_262065954.1">
    <property type="nucleotide sequence ID" value="NZ_JAMXOD010000008.1"/>
</dbReference>
<comment type="pathway">
    <text evidence="7">Cofactor biosynthesis; adenosylcobalamin biosynthesis; cob(II)yrinate a,c-diamide from sirohydrochlorin (anaerobic route): step 10/10.</text>
</comment>
<comment type="similarity">
    <text evidence="7">Belongs to the CobB/CbiA family.</text>
</comment>
<evidence type="ECO:0000256" key="4">
    <source>
        <dbReference type="ARBA" id="ARBA00022840"/>
    </source>
</evidence>